<evidence type="ECO:0000313" key="9">
    <source>
        <dbReference type="Proteomes" id="UP000753908"/>
    </source>
</evidence>
<dbReference type="InterPro" id="IPR015421">
    <property type="entry name" value="PyrdxlP-dep_Trfase_major"/>
</dbReference>
<dbReference type="Proteomes" id="UP000753908">
    <property type="component" value="Unassembled WGS sequence"/>
</dbReference>
<evidence type="ECO:0000256" key="6">
    <source>
        <dbReference type="PIRSR" id="PIRSR602129-50"/>
    </source>
</evidence>
<dbReference type="EMBL" id="JAHHIF010000033">
    <property type="protein sequence ID" value="MBW4546958.1"/>
    <property type="molecule type" value="Genomic_DNA"/>
</dbReference>
<dbReference type="InterPro" id="IPR015424">
    <property type="entry name" value="PyrdxlP-dep_Trfase"/>
</dbReference>
<reference evidence="8" key="2">
    <citation type="journal article" date="2022" name="Microbiol. Resour. Announc.">
        <title>Metagenome Sequencing to Explore Phylogenomics of Terrestrial Cyanobacteria.</title>
        <authorList>
            <person name="Ward R.D."/>
            <person name="Stajich J.E."/>
            <person name="Johansen J.R."/>
            <person name="Huntemann M."/>
            <person name="Clum A."/>
            <person name="Foster B."/>
            <person name="Foster B."/>
            <person name="Roux S."/>
            <person name="Palaniappan K."/>
            <person name="Varghese N."/>
            <person name="Mukherjee S."/>
            <person name="Reddy T.B.K."/>
            <person name="Daum C."/>
            <person name="Copeland A."/>
            <person name="Chen I.A."/>
            <person name="Ivanova N.N."/>
            <person name="Kyrpides N.C."/>
            <person name="Shapiro N."/>
            <person name="Eloe-Fadrosh E.A."/>
            <person name="Pietrasiak N."/>
        </authorList>
    </citation>
    <scope>NUCLEOTIDE SEQUENCE</scope>
    <source>
        <strain evidence="8">CPER-KK1</strain>
    </source>
</reference>
<accession>A0A951UAW9</accession>
<evidence type="ECO:0000256" key="4">
    <source>
        <dbReference type="ARBA" id="ARBA00022898"/>
    </source>
</evidence>
<dbReference type="PANTHER" id="PTHR11999">
    <property type="entry name" value="GROUP II PYRIDOXAL-5-PHOSPHATE DECARBOXYLASE"/>
    <property type="match status" value="1"/>
</dbReference>
<organism evidence="8 9">
    <name type="scientific">Symplocastrum torsivum CPER-KK1</name>
    <dbReference type="NCBI Taxonomy" id="450513"/>
    <lineage>
        <taxon>Bacteria</taxon>
        <taxon>Bacillati</taxon>
        <taxon>Cyanobacteriota</taxon>
        <taxon>Cyanophyceae</taxon>
        <taxon>Oscillatoriophycideae</taxon>
        <taxon>Oscillatoriales</taxon>
        <taxon>Microcoleaceae</taxon>
        <taxon>Symplocastrum</taxon>
    </lineage>
</organism>
<dbReference type="GO" id="GO:0004058">
    <property type="term" value="F:aromatic-L-amino-acid decarboxylase activity"/>
    <property type="evidence" value="ECO:0007669"/>
    <property type="project" value="UniProtKB-ARBA"/>
</dbReference>
<dbReference type="InterPro" id="IPR010977">
    <property type="entry name" value="Aromatic_deC"/>
</dbReference>
<evidence type="ECO:0000256" key="3">
    <source>
        <dbReference type="ARBA" id="ARBA00022793"/>
    </source>
</evidence>
<dbReference type="GO" id="GO:0030170">
    <property type="term" value="F:pyridoxal phosphate binding"/>
    <property type="evidence" value="ECO:0007669"/>
    <property type="project" value="InterPro"/>
</dbReference>
<evidence type="ECO:0000256" key="7">
    <source>
        <dbReference type="RuleBase" id="RU000382"/>
    </source>
</evidence>
<keyword evidence="5 7" id="KW-0456">Lyase</keyword>
<dbReference type="SUPFAM" id="SSF53383">
    <property type="entry name" value="PLP-dependent transferases"/>
    <property type="match status" value="1"/>
</dbReference>
<name>A0A951UAW9_9CYAN</name>
<keyword evidence="4 6" id="KW-0663">Pyridoxal phosphate</keyword>
<dbReference type="GO" id="GO:0019752">
    <property type="term" value="P:carboxylic acid metabolic process"/>
    <property type="evidence" value="ECO:0007669"/>
    <property type="project" value="InterPro"/>
</dbReference>
<dbReference type="AlphaFoldDB" id="A0A951UAW9"/>
<sequence length="454" mass="48652">MRELLQTTAQFAIRYLEGLDARNVVPTQEAIANLIQFDEPLPNESVEPELVLQLLDKVGSPASMAQAGSRFFGFVTGGSLPAALAANWLAAAWDQNCGLYRITPATALLEEVALRWLLDVLHLPAECGGAFVTGATVANFTALAAARHAVLEREGWNVEADGLFGAPPITVAVSEEVHPSLLKALGLLGLGRSRVVKVPVDGQGRMRPDAIPPLTRPAIICTQVGNVNTGACDPVGAICDRAKEIGAWVHVDGAFGLWAAVAPSLAHLTAGMEEADSWATDAHKWLNVPYDSGLAFVRDAPALQAAMAITAEYLPTVSEQRNPSDYTPELSRRARGVEVWAALRSLGRSGLADLIERTCRHARHFAKELKAAGYPILNDVVLNQVLVSFGDAQTTHRVIADIQAEGTCWCGSTVWQGQTAMRISVSSWATTDADVEKSLAVMLRVAGKYCSREF</sequence>
<dbReference type="Gene3D" id="3.40.640.10">
    <property type="entry name" value="Type I PLP-dependent aspartate aminotransferase-like (Major domain)"/>
    <property type="match status" value="1"/>
</dbReference>
<evidence type="ECO:0000256" key="5">
    <source>
        <dbReference type="ARBA" id="ARBA00023239"/>
    </source>
</evidence>
<reference evidence="8" key="1">
    <citation type="submission" date="2021-05" db="EMBL/GenBank/DDBJ databases">
        <authorList>
            <person name="Pietrasiak N."/>
            <person name="Ward R."/>
            <person name="Stajich J.E."/>
            <person name="Kurbessoian T."/>
        </authorList>
    </citation>
    <scope>NUCLEOTIDE SEQUENCE</scope>
    <source>
        <strain evidence="8">CPER-KK1</strain>
    </source>
</reference>
<gene>
    <name evidence="8" type="ORF">KME25_21315</name>
</gene>
<protein>
    <recommendedName>
        <fullName evidence="10">Pyridoxal-dependent decarboxylase</fullName>
    </recommendedName>
</protein>
<evidence type="ECO:0000313" key="8">
    <source>
        <dbReference type="EMBL" id="MBW4546958.1"/>
    </source>
</evidence>
<dbReference type="Gene3D" id="3.90.1150.10">
    <property type="entry name" value="Aspartate Aminotransferase, domain 1"/>
    <property type="match status" value="1"/>
</dbReference>
<dbReference type="PANTHER" id="PTHR11999:SF70">
    <property type="entry name" value="MIP05841P"/>
    <property type="match status" value="1"/>
</dbReference>
<dbReference type="Pfam" id="PF00282">
    <property type="entry name" value="Pyridoxal_deC"/>
    <property type="match status" value="1"/>
</dbReference>
<comment type="caution">
    <text evidence="8">The sequence shown here is derived from an EMBL/GenBank/DDBJ whole genome shotgun (WGS) entry which is preliminary data.</text>
</comment>
<keyword evidence="3" id="KW-0210">Decarboxylase</keyword>
<evidence type="ECO:0008006" key="10">
    <source>
        <dbReference type="Google" id="ProtNLM"/>
    </source>
</evidence>
<comment type="similarity">
    <text evidence="2 7">Belongs to the group II decarboxylase family.</text>
</comment>
<dbReference type="InterPro" id="IPR002129">
    <property type="entry name" value="PyrdxlP-dep_de-COase"/>
</dbReference>
<evidence type="ECO:0000256" key="2">
    <source>
        <dbReference type="ARBA" id="ARBA00009533"/>
    </source>
</evidence>
<evidence type="ECO:0000256" key="1">
    <source>
        <dbReference type="ARBA" id="ARBA00001933"/>
    </source>
</evidence>
<feature type="modified residue" description="N6-(pyridoxal phosphate)lysine" evidence="6">
    <location>
        <position position="284"/>
    </location>
</feature>
<dbReference type="InterPro" id="IPR015422">
    <property type="entry name" value="PyrdxlP-dep_Trfase_small"/>
</dbReference>
<proteinExistence type="inferred from homology"/>
<comment type="cofactor">
    <cofactor evidence="1 6 7">
        <name>pyridoxal 5'-phosphate</name>
        <dbReference type="ChEBI" id="CHEBI:597326"/>
    </cofactor>
</comment>